<evidence type="ECO:0000313" key="4">
    <source>
        <dbReference type="Proteomes" id="UP000229498"/>
    </source>
</evidence>
<reference evidence="3 4" key="1">
    <citation type="submission" date="2017-11" db="EMBL/GenBank/DDBJ databases">
        <title>Draft genome sequence of Rhizobiales bacterium SY3-13.</title>
        <authorList>
            <person name="Sun C."/>
        </authorList>
    </citation>
    <scope>NUCLEOTIDE SEQUENCE [LARGE SCALE GENOMIC DNA]</scope>
    <source>
        <strain evidence="3 4">SY3-13</strain>
    </source>
</reference>
<dbReference type="InterPro" id="IPR010331">
    <property type="entry name" value="ExoD"/>
</dbReference>
<dbReference type="Proteomes" id="UP000229498">
    <property type="component" value="Unassembled WGS sequence"/>
</dbReference>
<feature type="region of interest" description="Disordered" evidence="1">
    <location>
        <begin position="1"/>
        <end position="25"/>
    </location>
</feature>
<proteinExistence type="predicted"/>
<gene>
    <name evidence="3" type="ORF">CVT23_00220</name>
</gene>
<keyword evidence="2" id="KW-0812">Transmembrane</keyword>
<dbReference type="OrthoDB" id="7949130at2"/>
<dbReference type="EMBL" id="PHIG01000004">
    <property type="protein sequence ID" value="PJK31518.1"/>
    <property type="molecule type" value="Genomic_DNA"/>
</dbReference>
<evidence type="ECO:0000313" key="3">
    <source>
        <dbReference type="EMBL" id="PJK31518.1"/>
    </source>
</evidence>
<keyword evidence="2" id="KW-1133">Transmembrane helix</keyword>
<feature type="transmembrane region" description="Helical" evidence="2">
    <location>
        <begin position="144"/>
        <end position="170"/>
    </location>
</feature>
<keyword evidence="4" id="KW-1185">Reference proteome</keyword>
<dbReference type="PANTHER" id="PTHR41795">
    <property type="entry name" value="EXOPOLYSACCHARIDE SYNTHESIS PROTEIN"/>
    <property type="match status" value="1"/>
</dbReference>
<protein>
    <submittedName>
        <fullName evidence="3">ABC transporter permease</fullName>
    </submittedName>
</protein>
<name>A0A2M9G720_9PROT</name>
<dbReference type="PANTHER" id="PTHR41795:SF1">
    <property type="entry name" value="EXOPOLYSACCHARIDE SYNTHESIS PROTEIN"/>
    <property type="match status" value="1"/>
</dbReference>
<sequence length="213" mass="22568">MSSNTYQSEGQARRDPSGDEGGEGLTTVFQSLTEQADHHEKVSVGSLLEAFSHRGFAPLLLIPAVIIITPLGAIPGISVTAGAIYILIGGQILFGRNHPWLPGRLLRMTLPAQKLRKIIEKSLPVTRFVDRLLAQRMEYMTRGVYGRAGGLLCVLMGLLMFPLALMPIGVAAPSAAVAVYSLGLVARDGAFVTAAYLLGGVSVGVAFWLGGIP</sequence>
<feature type="compositionally biased region" description="Polar residues" evidence="1">
    <location>
        <begin position="1"/>
        <end position="10"/>
    </location>
</feature>
<comment type="caution">
    <text evidence="3">The sequence shown here is derived from an EMBL/GenBank/DDBJ whole genome shotgun (WGS) entry which is preliminary data.</text>
</comment>
<dbReference type="Pfam" id="PF06055">
    <property type="entry name" value="ExoD"/>
    <property type="match status" value="1"/>
</dbReference>
<accession>A0A2M9G720</accession>
<dbReference type="PIRSF" id="PIRSF033239">
    <property type="entry name" value="ExoD"/>
    <property type="match status" value="1"/>
</dbReference>
<dbReference type="AlphaFoldDB" id="A0A2M9G720"/>
<organism evidence="3 4">
    <name type="scientific">Minwuia thermotolerans</name>
    <dbReference type="NCBI Taxonomy" id="2056226"/>
    <lineage>
        <taxon>Bacteria</taxon>
        <taxon>Pseudomonadati</taxon>
        <taxon>Pseudomonadota</taxon>
        <taxon>Alphaproteobacteria</taxon>
        <taxon>Minwuiales</taxon>
        <taxon>Minwuiaceae</taxon>
        <taxon>Minwuia</taxon>
    </lineage>
</organism>
<feature type="transmembrane region" description="Helical" evidence="2">
    <location>
        <begin position="60"/>
        <end position="88"/>
    </location>
</feature>
<evidence type="ECO:0000256" key="2">
    <source>
        <dbReference type="SAM" id="Phobius"/>
    </source>
</evidence>
<evidence type="ECO:0000256" key="1">
    <source>
        <dbReference type="SAM" id="MobiDB-lite"/>
    </source>
</evidence>
<dbReference type="RefSeq" id="WP_109794344.1">
    <property type="nucleotide sequence ID" value="NZ_PHIG01000004.1"/>
</dbReference>
<feature type="transmembrane region" description="Helical" evidence="2">
    <location>
        <begin position="190"/>
        <end position="210"/>
    </location>
</feature>
<keyword evidence="2" id="KW-0472">Membrane</keyword>